<dbReference type="EMBL" id="JARTLD010000057">
    <property type="protein sequence ID" value="MED5019869.1"/>
    <property type="molecule type" value="Genomic_DNA"/>
</dbReference>
<evidence type="ECO:0008006" key="3">
    <source>
        <dbReference type="Google" id="ProtNLM"/>
    </source>
</evidence>
<evidence type="ECO:0000313" key="2">
    <source>
        <dbReference type="Proteomes" id="UP001343257"/>
    </source>
</evidence>
<organism evidence="1 2">
    <name type="scientific">Paenibacillus chibensis</name>
    <dbReference type="NCBI Taxonomy" id="59846"/>
    <lineage>
        <taxon>Bacteria</taxon>
        <taxon>Bacillati</taxon>
        <taxon>Bacillota</taxon>
        <taxon>Bacilli</taxon>
        <taxon>Bacillales</taxon>
        <taxon>Paenibacillaceae</taxon>
        <taxon>Paenibacillus</taxon>
    </lineage>
</organism>
<comment type="caution">
    <text evidence="1">The sequence shown here is derived from an EMBL/GenBank/DDBJ whole genome shotgun (WGS) entry which is preliminary data.</text>
</comment>
<name>A0ABU6PYD4_9BACL</name>
<protein>
    <recommendedName>
        <fullName evidence="3">DUF2007 domain-containing protein</fullName>
    </recommendedName>
</protein>
<dbReference type="RefSeq" id="WP_127599444.1">
    <property type="nucleotide sequence ID" value="NZ_BIMK01000001.1"/>
</dbReference>
<sequence length="82" mass="9580">MGWLVSLWRFFVPRERTLLFMTFSVDDYSKVKHKLVMNGIPHRTRVGNFAGERSGYQTRRSEYSIYVAYEDEAAAVKALNSK</sequence>
<proteinExistence type="predicted"/>
<accession>A0ABU6PYD4</accession>
<dbReference type="Proteomes" id="UP001343257">
    <property type="component" value="Unassembled WGS sequence"/>
</dbReference>
<gene>
    <name evidence="1" type="ORF">P9847_21560</name>
</gene>
<keyword evidence="2" id="KW-1185">Reference proteome</keyword>
<reference evidence="1 2" key="1">
    <citation type="submission" date="2023-03" db="EMBL/GenBank/DDBJ databases">
        <title>Bacillus Genome Sequencing.</title>
        <authorList>
            <person name="Dunlap C."/>
        </authorList>
    </citation>
    <scope>NUCLEOTIDE SEQUENCE [LARGE SCALE GENOMIC DNA]</scope>
    <source>
        <strain evidence="1 2">NRS-52</strain>
    </source>
</reference>
<evidence type="ECO:0000313" key="1">
    <source>
        <dbReference type="EMBL" id="MED5019869.1"/>
    </source>
</evidence>